<proteinExistence type="predicted"/>
<feature type="compositionally biased region" description="Polar residues" evidence="1">
    <location>
        <begin position="708"/>
        <end position="717"/>
    </location>
</feature>
<feature type="compositionally biased region" description="Low complexity" evidence="1">
    <location>
        <begin position="269"/>
        <end position="279"/>
    </location>
</feature>
<dbReference type="EMBL" id="JAIFTL010000225">
    <property type="protein sequence ID" value="KAG9321155.1"/>
    <property type="molecule type" value="Genomic_DNA"/>
</dbReference>
<feature type="compositionally biased region" description="Polar residues" evidence="1">
    <location>
        <begin position="432"/>
        <end position="445"/>
    </location>
</feature>
<dbReference type="Proteomes" id="UP000717515">
    <property type="component" value="Unassembled WGS sequence"/>
</dbReference>
<accession>A0A9P8A0G5</accession>
<sequence length="808" mass="89766">MCSMGIRDLYKVLAQKNLKPPEADLHQLPPNCVIDIDFMGTSSLWSLTRRLMTEDYNLTTARTAGMKLASHIRNLFCDDGPSEHGTYSCKTTLDKIKKTLATLFVLTQADKDILCGAMASFNPDKVTVCRCATEADLCNAISLSRELVPGRRVVVSGDSDLLAYLPTERVLRSIPNTASFSWYTKDEVEEKMLRLPSHQHLLLLAIVAANDYGGNVKTLGIITNCDIIRDLPAGNIDEMLEGFALLHLKGLDPSIPEGCRPQLCQRACSPPSKKSQSGPKPRKRQPARKKKQQKHRAKGEDVDQPYKRQLQSSTKHDHGLMKKHVTKALAIGCINNAVHQTLLPKQVSAISKVDAESEVRRKAKVIATKLRSTALMMNQLQTYAYEIIALDIATILNSSESTFITILVLFYSTEVLDQPRSTKGVKPAPARTVSTRRTSAAVQTPQEEIPVPHTVKAFELYSAKPGSYRSICVQSLASDQGQSPSSVQASRLGPAQKYNANAVRLSLLSVKSAIRGHYIGSKFPDHPDREDSTNAIVYFFEHNRQAQEFRDFPKAKWAPGFVVLSESEFTYCGSVKTVGQAEKLVVASKGVLIQILFFSTNSDQRLNGYSGKVSLQKDTSRQTKLKLRGTICTNGLQLLLLAHDTSTTRRRREKVQDDNDNDDDDDLFGAAQNIEADVQLDDAFIADADEEPEVELGPSTSSKKRTYSDISPSSSPPREQAKEADLYDTINWTRGSRLLVNVAKKIRFTQGQCRVPSPEHSHYRHGTRGAQHHDCDSDRPSEKQRTDLTHHPAVIFISTIRNPDIFLN</sequence>
<evidence type="ECO:0000256" key="1">
    <source>
        <dbReference type="SAM" id="MobiDB-lite"/>
    </source>
</evidence>
<evidence type="ECO:0000313" key="3">
    <source>
        <dbReference type="Proteomes" id="UP000717515"/>
    </source>
</evidence>
<feature type="region of interest" description="Disordered" evidence="1">
    <location>
        <begin position="689"/>
        <end position="722"/>
    </location>
</feature>
<protein>
    <submittedName>
        <fullName evidence="2">Uncharacterized protein</fullName>
    </submittedName>
</protein>
<feature type="region of interest" description="Disordered" evidence="1">
    <location>
        <begin position="421"/>
        <end position="445"/>
    </location>
</feature>
<evidence type="ECO:0000313" key="2">
    <source>
        <dbReference type="EMBL" id="KAG9321155.1"/>
    </source>
</evidence>
<reference evidence="2" key="1">
    <citation type="submission" date="2021-07" db="EMBL/GenBank/DDBJ databases">
        <title>Draft genome of Mortierella alpina, strain LL118, isolated from an aspen leaf litter sample.</title>
        <authorList>
            <person name="Yang S."/>
            <person name="Vinatzer B.A."/>
        </authorList>
    </citation>
    <scope>NUCLEOTIDE SEQUENCE</scope>
    <source>
        <strain evidence="2">LL118</strain>
    </source>
</reference>
<feature type="compositionally biased region" description="Basic residues" evidence="1">
    <location>
        <begin position="280"/>
        <end position="297"/>
    </location>
</feature>
<comment type="caution">
    <text evidence="2">The sequence shown here is derived from an EMBL/GenBank/DDBJ whole genome shotgun (WGS) entry which is preliminary data.</text>
</comment>
<organism evidence="2 3">
    <name type="scientific">Mortierella alpina</name>
    <name type="common">Oleaginous fungus</name>
    <name type="synonym">Mortierella renispora</name>
    <dbReference type="NCBI Taxonomy" id="64518"/>
    <lineage>
        <taxon>Eukaryota</taxon>
        <taxon>Fungi</taxon>
        <taxon>Fungi incertae sedis</taxon>
        <taxon>Mucoromycota</taxon>
        <taxon>Mortierellomycotina</taxon>
        <taxon>Mortierellomycetes</taxon>
        <taxon>Mortierellales</taxon>
        <taxon>Mortierellaceae</taxon>
        <taxon>Mortierella</taxon>
    </lineage>
</organism>
<feature type="compositionally biased region" description="Basic and acidic residues" evidence="1">
    <location>
        <begin position="771"/>
        <end position="785"/>
    </location>
</feature>
<dbReference type="AlphaFoldDB" id="A0A9P8A0G5"/>
<gene>
    <name evidence="2" type="ORF">KVV02_007730</name>
</gene>
<feature type="region of interest" description="Disordered" evidence="1">
    <location>
        <begin position="266"/>
        <end position="321"/>
    </location>
</feature>
<feature type="region of interest" description="Disordered" evidence="1">
    <location>
        <begin position="753"/>
        <end position="785"/>
    </location>
</feature>
<name>A0A9P8A0G5_MORAP</name>